<reference evidence="2" key="1">
    <citation type="submission" date="2023-05" db="EMBL/GenBank/DDBJ databases">
        <title>Nepenthes gracilis genome sequencing.</title>
        <authorList>
            <person name="Fukushima K."/>
        </authorList>
    </citation>
    <scope>NUCLEOTIDE SEQUENCE</scope>
    <source>
        <strain evidence="2">SING2019-196</strain>
    </source>
</reference>
<feature type="region of interest" description="Disordered" evidence="1">
    <location>
        <begin position="57"/>
        <end position="78"/>
    </location>
</feature>
<dbReference type="EMBL" id="BSYO01000001">
    <property type="protein sequence ID" value="GMG98788.1"/>
    <property type="molecule type" value="Genomic_DNA"/>
</dbReference>
<accession>A0AAD3RWC8</accession>
<dbReference type="Proteomes" id="UP001279734">
    <property type="component" value="Unassembled WGS sequence"/>
</dbReference>
<evidence type="ECO:0000313" key="2">
    <source>
        <dbReference type="EMBL" id="GMG98788.1"/>
    </source>
</evidence>
<protein>
    <submittedName>
        <fullName evidence="2">Uncharacterized protein</fullName>
    </submittedName>
</protein>
<name>A0AAD3RWC8_NEPGR</name>
<sequence length="119" mass="12839">MPSLKLLVSSYEENGGVSTAFHLFHYSFQHVTGFTWIDLLSLAELVLVSQPREGALAGLNHHGLAPDGPHNPSLGGPLNVVGPMAPLLDNLSHIPSAPHHPEHIYPRPMPNRPHGTVPD</sequence>
<gene>
    <name evidence="2" type="ORF">Nepgr_000628</name>
</gene>
<keyword evidence="3" id="KW-1185">Reference proteome</keyword>
<evidence type="ECO:0000256" key="1">
    <source>
        <dbReference type="SAM" id="MobiDB-lite"/>
    </source>
</evidence>
<feature type="region of interest" description="Disordered" evidence="1">
    <location>
        <begin position="91"/>
        <end position="119"/>
    </location>
</feature>
<evidence type="ECO:0000313" key="3">
    <source>
        <dbReference type="Proteomes" id="UP001279734"/>
    </source>
</evidence>
<dbReference type="AlphaFoldDB" id="A0AAD3RWC8"/>
<organism evidence="2 3">
    <name type="scientific">Nepenthes gracilis</name>
    <name type="common">Slender pitcher plant</name>
    <dbReference type="NCBI Taxonomy" id="150966"/>
    <lineage>
        <taxon>Eukaryota</taxon>
        <taxon>Viridiplantae</taxon>
        <taxon>Streptophyta</taxon>
        <taxon>Embryophyta</taxon>
        <taxon>Tracheophyta</taxon>
        <taxon>Spermatophyta</taxon>
        <taxon>Magnoliopsida</taxon>
        <taxon>eudicotyledons</taxon>
        <taxon>Gunneridae</taxon>
        <taxon>Pentapetalae</taxon>
        <taxon>Caryophyllales</taxon>
        <taxon>Nepenthaceae</taxon>
        <taxon>Nepenthes</taxon>
    </lineage>
</organism>
<proteinExistence type="predicted"/>
<comment type="caution">
    <text evidence="2">The sequence shown here is derived from an EMBL/GenBank/DDBJ whole genome shotgun (WGS) entry which is preliminary data.</text>
</comment>